<evidence type="ECO:0000313" key="3">
    <source>
        <dbReference type="Proteomes" id="UP000049077"/>
    </source>
</evidence>
<evidence type="ECO:0000313" key="4">
    <source>
        <dbReference type="Proteomes" id="UP000049495"/>
    </source>
</evidence>
<reference evidence="4" key="1">
    <citation type="submission" date="2014-06" db="EMBL/GenBank/DDBJ databases">
        <authorList>
            <person name="Le Roux Frederique"/>
        </authorList>
    </citation>
    <scope>NUCLEOTIDE SEQUENCE [LARGE SCALE GENOMIC DNA]</scope>
    <source>
        <strain evidence="4">J5-5</strain>
    </source>
</reference>
<evidence type="ECO:0008006" key="5">
    <source>
        <dbReference type="Google" id="ProtNLM"/>
    </source>
</evidence>
<protein>
    <recommendedName>
        <fullName evidence="5">Glycerol kinase</fullName>
    </recommendedName>
</protein>
<dbReference type="OrthoDB" id="5500241at2"/>
<keyword evidence="3" id="KW-1185">Reference proteome</keyword>
<gene>
    <name evidence="2" type="ORF">VCR4J5_730074</name>
    <name evidence="1" type="ORF">VCR5J5_180253</name>
</gene>
<dbReference type="RefSeq" id="WP_048660606.1">
    <property type="nucleotide sequence ID" value="NZ_CAWMAN010000066.1"/>
</dbReference>
<dbReference type="Proteomes" id="UP000049077">
    <property type="component" value="Unassembled WGS sequence"/>
</dbReference>
<dbReference type="AlphaFoldDB" id="A0A0T7DE21"/>
<dbReference type="Proteomes" id="UP000049495">
    <property type="component" value="Unassembled WGS sequence"/>
</dbReference>
<accession>A0A0T7DE21</accession>
<sequence length="288" mass="32837">MSDKISTSALAKQRDIEAKTLFSDLKTAGYIVRSQDRWVLTERGESFGGEYVEHKKFGVFIVWPEKLLIDLESFSGKTLTATQLGHAFDLSAKKINLLLNELGWIKKEEDGWHVTSTGLKAGGEQREDKATQNLFVVWHDSLVRNKRLKQSVVEFLGHDAESHSTDVSFSSFRQKFEAKHRSLDGHYVRSKGELIIDNWLYMAGVVHAYERPLPISKEVISDFYLPSGKVYIQFWGTDSAPIAEDKRETTRKIYEEHGFGLIEITPEDIPNLDSVLPPLLRQYGIKAY</sequence>
<dbReference type="EMBL" id="CCJX01000161">
    <property type="protein sequence ID" value="CDT59980.1"/>
    <property type="molecule type" value="Genomic_DNA"/>
</dbReference>
<organism evidence="1 4">
    <name type="scientific">Vibrio crassostreae</name>
    <dbReference type="NCBI Taxonomy" id="246167"/>
    <lineage>
        <taxon>Bacteria</taxon>
        <taxon>Pseudomonadati</taxon>
        <taxon>Pseudomonadota</taxon>
        <taxon>Gammaproteobacteria</taxon>
        <taxon>Vibrionales</taxon>
        <taxon>Vibrionaceae</taxon>
        <taxon>Vibrio</taxon>
    </lineage>
</organism>
<reference evidence="1 3" key="2">
    <citation type="submission" date="2014-06" db="EMBL/GenBank/DDBJ databases">
        <authorList>
            <person name="Le Roux F."/>
        </authorList>
    </citation>
    <scope>NUCLEOTIDE SEQUENCE</scope>
    <source>
        <strain evidence="2 3">J5-4</strain>
        <strain evidence="1">J5-5</strain>
    </source>
</reference>
<name>A0A0T7DE21_9VIBR</name>
<proteinExistence type="predicted"/>
<evidence type="ECO:0000313" key="2">
    <source>
        <dbReference type="EMBL" id="CDT59980.1"/>
    </source>
</evidence>
<comment type="caution">
    <text evidence="1">The sequence shown here is derived from an EMBL/GenBank/DDBJ whole genome shotgun (WGS) entry which is preliminary data.</text>
</comment>
<dbReference type="EMBL" id="CCJV01000076">
    <property type="protein sequence ID" value="CDT23703.1"/>
    <property type="molecule type" value="Genomic_DNA"/>
</dbReference>
<evidence type="ECO:0000313" key="1">
    <source>
        <dbReference type="EMBL" id="CDT23703.1"/>
    </source>
</evidence>